<dbReference type="GO" id="GO:0000156">
    <property type="term" value="F:phosphorelay response regulator activity"/>
    <property type="evidence" value="ECO:0007669"/>
    <property type="project" value="TreeGrafter"/>
</dbReference>
<evidence type="ECO:0000259" key="11">
    <source>
        <dbReference type="PROSITE" id="PS51755"/>
    </source>
</evidence>
<sequence length="229" mass="24935">MNDAAPSILVIDDEPSIQRVLKPSLMAAGYHVSAADTGTDALSQVAHTIPDVILLDLGLPDMDGKDVVVALRSWTIAPIIVISARHDEAERIAALDVGADDYVIKPFHMGELQARIRAALRYRQRRQAGQTTFSAGGLYVDYVQRSATVLGQPVKLTRKEYDLLRTLAQHAGQVVTHKQLLAAGWGGAVTDTQFVRVYIGQLRQKIEADPSTPRLILTESGVGYRLIGD</sequence>
<dbReference type="GO" id="GO:0045893">
    <property type="term" value="P:positive regulation of DNA-templated transcription"/>
    <property type="evidence" value="ECO:0007669"/>
    <property type="project" value="UniProtKB-ARBA"/>
</dbReference>
<dbReference type="InterPro" id="IPR011006">
    <property type="entry name" value="CheY-like_superfamily"/>
</dbReference>
<evidence type="ECO:0000256" key="7">
    <source>
        <dbReference type="ARBA" id="ARBA00023163"/>
    </source>
</evidence>
<feature type="domain" description="OmpR/PhoB-type" evidence="11">
    <location>
        <begin position="130"/>
        <end position="228"/>
    </location>
</feature>
<feature type="domain" description="Response regulatory" evidence="10">
    <location>
        <begin position="7"/>
        <end position="120"/>
    </location>
</feature>
<keyword evidence="6 9" id="KW-0238">DNA-binding</keyword>
<dbReference type="PANTHER" id="PTHR48111:SF50">
    <property type="entry name" value="KDP OPERON TRANSCRIPTIONAL REGULATORY PROTEIN KDPE"/>
    <property type="match status" value="1"/>
</dbReference>
<dbReference type="GO" id="GO:0042802">
    <property type="term" value="F:identical protein binding"/>
    <property type="evidence" value="ECO:0007669"/>
    <property type="project" value="UniProtKB-ARBA"/>
</dbReference>
<dbReference type="FunFam" id="3.40.50.2300:FF:000021">
    <property type="entry name" value="Two-component system response regulator KdpE"/>
    <property type="match status" value="1"/>
</dbReference>
<name>A0A370X591_9GAMM</name>
<evidence type="ECO:0000256" key="4">
    <source>
        <dbReference type="ARBA" id="ARBA00023012"/>
    </source>
</evidence>
<evidence type="ECO:0000313" key="13">
    <source>
        <dbReference type="Proteomes" id="UP000254258"/>
    </source>
</evidence>
<dbReference type="AlphaFoldDB" id="A0A370X591"/>
<reference evidence="12 13" key="1">
    <citation type="submission" date="2018-07" db="EMBL/GenBank/DDBJ databases">
        <title>Dyella monticola sp. nov. and Dyella psychrodurans sp. nov. isolated from monsoon evergreen broad-leaved forest soil of Dinghu Mountain, China.</title>
        <authorList>
            <person name="Gao Z."/>
            <person name="Qiu L."/>
        </authorList>
    </citation>
    <scope>NUCLEOTIDE SEQUENCE [LARGE SCALE GENOMIC DNA]</scope>
    <source>
        <strain evidence="12 13">4G-K06</strain>
    </source>
</reference>
<dbReference type="InterPro" id="IPR001789">
    <property type="entry name" value="Sig_transdc_resp-reg_receiver"/>
</dbReference>
<organism evidence="12 13">
    <name type="scientific">Dyella monticola</name>
    <dbReference type="NCBI Taxonomy" id="1927958"/>
    <lineage>
        <taxon>Bacteria</taxon>
        <taxon>Pseudomonadati</taxon>
        <taxon>Pseudomonadota</taxon>
        <taxon>Gammaproteobacteria</taxon>
        <taxon>Lysobacterales</taxon>
        <taxon>Rhodanobacteraceae</taxon>
        <taxon>Dyella</taxon>
    </lineage>
</organism>
<evidence type="ECO:0000256" key="2">
    <source>
        <dbReference type="ARBA" id="ARBA00022490"/>
    </source>
</evidence>
<feature type="DNA-binding region" description="OmpR/PhoB-type" evidence="9">
    <location>
        <begin position="130"/>
        <end position="228"/>
    </location>
</feature>
<keyword evidence="3 8" id="KW-0597">Phosphoprotein</keyword>
<dbReference type="OrthoDB" id="9802426at2"/>
<evidence type="ECO:0000256" key="8">
    <source>
        <dbReference type="PROSITE-ProRule" id="PRU00169"/>
    </source>
</evidence>
<dbReference type="EMBL" id="QRBE01000002">
    <property type="protein sequence ID" value="RDS83593.1"/>
    <property type="molecule type" value="Genomic_DNA"/>
</dbReference>
<dbReference type="RefSeq" id="WP_115494306.1">
    <property type="nucleotide sequence ID" value="NZ_QRBE01000002.1"/>
</dbReference>
<dbReference type="GO" id="GO:0032993">
    <property type="term" value="C:protein-DNA complex"/>
    <property type="evidence" value="ECO:0007669"/>
    <property type="project" value="TreeGrafter"/>
</dbReference>
<keyword evidence="7" id="KW-0804">Transcription</keyword>
<dbReference type="Pfam" id="PF00486">
    <property type="entry name" value="Trans_reg_C"/>
    <property type="match status" value="1"/>
</dbReference>
<proteinExistence type="predicted"/>
<dbReference type="CDD" id="cd00383">
    <property type="entry name" value="trans_reg_C"/>
    <property type="match status" value="1"/>
</dbReference>
<dbReference type="Gene3D" id="6.10.250.690">
    <property type="match status" value="1"/>
</dbReference>
<feature type="modified residue" description="4-aspartylphosphate" evidence="8">
    <location>
        <position position="56"/>
    </location>
</feature>
<dbReference type="SUPFAM" id="SSF52172">
    <property type="entry name" value="CheY-like"/>
    <property type="match status" value="1"/>
</dbReference>
<keyword evidence="13" id="KW-1185">Reference proteome</keyword>
<evidence type="ECO:0000256" key="6">
    <source>
        <dbReference type="ARBA" id="ARBA00023125"/>
    </source>
</evidence>
<evidence type="ECO:0000256" key="5">
    <source>
        <dbReference type="ARBA" id="ARBA00023015"/>
    </source>
</evidence>
<keyword evidence="5" id="KW-0805">Transcription regulation</keyword>
<dbReference type="PROSITE" id="PS51755">
    <property type="entry name" value="OMPR_PHOB"/>
    <property type="match status" value="1"/>
</dbReference>
<dbReference type="Gene3D" id="1.10.10.10">
    <property type="entry name" value="Winged helix-like DNA-binding domain superfamily/Winged helix DNA-binding domain"/>
    <property type="match status" value="1"/>
</dbReference>
<evidence type="ECO:0000256" key="1">
    <source>
        <dbReference type="ARBA" id="ARBA00004496"/>
    </source>
</evidence>
<dbReference type="SMART" id="SM00862">
    <property type="entry name" value="Trans_reg_C"/>
    <property type="match status" value="1"/>
</dbReference>
<dbReference type="Gene3D" id="3.40.50.2300">
    <property type="match status" value="1"/>
</dbReference>
<comment type="caution">
    <text evidence="12">The sequence shown here is derived from an EMBL/GenBank/DDBJ whole genome shotgun (WGS) entry which is preliminary data.</text>
</comment>
<dbReference type="SMART" id="SM00448">
    <property type="entry name" value="REC"/>
    <property type="match status" value="1"/>
</dbReference>
<keyword evidence="2" id="KW-0963">Cytoplasm</keyword>
<dbReference type="PANTHER" id="PTHR48111">
    <property type="entry name" value="REGULATOR OF RPOS"/>
    <property type="match status" value="1"/>
</dbReference>
<dbReference type="GO" id="GO:0000987">
    <property type="term" value="F:cis-regulatory region sequence-specific DNA binding"/>
    <property type="evidence" value="ECO:0007669"/>
    <property type="project" value="UniProtKB-ARBA"/>
</dbReference>
<dbReference type="Proteomes" id="UP000254258">
    <property type="component" value="Unassembled WGS sequence"/>
</dbReference>
<dbReference type="PROSITE" id="PS50110">
    <property type="entry name" value="RESPONSE_REGULATORY"/>
    <property type="match status" value="1"/>
</dbReference>
<dbReference type="InterPro" id="IPR039420">
    <property type="entry name" value="WalR-like"/>
</dbReference>
<dbReference type="InterPro" id="IPR001867">
    <property type="entry name" value="OmpR/PhoB-type_DNA-bd"/>
</dbReference>
<gene>
    <name evidence="12" type="ORF">DWU98_04465</name>
</gene>
<evidence type="ECO:0000256" key="3">
    <source>
        <dbReference type="ARBA" id="ARBA00022553"/>
    </source>
</evidence>
<evidence type="ECO:0000313" key="12">
    <source>
        <dbReference type="EMBL" id="RDS83593.1"/>
    </source>
</evidence>
<comment type="subcellular location">
    <subcellularLocation>
        <location evidence="1">Cytoplasm</location>
    </subcellularLocation>
</comment>
<keyword evidence="4" id="KW-0902">Two-component regulatory system</keyword>
<evidence type="ECO:0000259" key="10">
    <source>
        <dbReference type="PROSITE" id="PS50110"/>
    </source>
</evidence>
<dbReference type="GO" id="GO:0005829">
    <property type="term" value="C:cytosol"/>
    <property type="evidence" value="ECO:0007669"/>
    <property type="project" value="TreeGrafter"/>
</dbReference>
<protein>
    <submittedName>
        <fullName evidence="12">DNA-binding response regulator</fullName>
    </submittedName>
</protein>
<dbReference type="InterPro" id="IPR036388">
    <property type="entry name" value="WH-like_DNA-bd_sf"/>
</dbReference>
<dbReference type="Pfam" id="PF00072">
    <property type="entry name" value="Response_reg"/>
    <property type="match status" value="1"/>
</dbReference>
<accession>A0A370X591</accession>
<evidence type="ECO:0000256" key="9">
    <source>
        <dbReference type="PROSITE-ProRule" id="PRU01091"/>
    </source>
</evidence>